<gene>
    <name evidence="1" type="ORF">WH47_01296</name>
</gene>
<dbReference type="GO" id="GO:0000793">
    <property type="term" value="C:condensed chromosome"/>
    <property type="evidence" value="ECO:0007669"/>
    <property type="project" value="TreeGrafter"/>
</dbReference>
<dbReference type="InterPro" id="IPR036397">
    <property type="entry name" value="RNaseH_sf"/>
</dbReference>
<dbReference type="InterPro" id="IPR052709">
    <property type="entry name" value="Transposase-MT_Hybrid"/>
</dbReference>
<organism evidence="1 2">
    <name type="scientific">Habropoda laboriosa</name>
    <dbReference type="NCBI Taxonomy" id="597456"/>
    <lineage>
        <taxon>Eukaryota</taxon>
        <taxon>Metazoa</taxon>
        <taxon>Ecdysozoa</taxon>
        <taxon>Arthropoda</taxon>
        <taxon>Hexapoda</taxon>
        <taxon>Insecta</taxon>
        <taxon>Pterygota</taxon>
        <taxon>Neoptera</taxon>
        <taxon>Endopterygota</taxon>
        <taxon>Hymenoptera</taxon>
        <taxon>Apocrita</taxon>
        <taxon>Aculeata</taxon>
        <taxon>Apoidea</taxon>
        <taxon>Anthophila</taxon>
        <taxon>Apidae</taxon>
        <taxon>Habropoda</taxon>
    </lineage>
</organism>
<accession>A0A0L7QZK1</accession>
<sequence>MLTVSLQFPKTRYQVAESYCNELEVVHEKLKGQQPTQVDRRGPILLHHNARSHIANTTAQKLHQLAIEDLHHPAYSPDFHFFPSLDNFLTQKRFRKQKDTENAFGSFFSPGDSHFYICKFNALAIHWPKCVKHDGNYFK</sequence>
<dbReference type="GO" id="GO:0044774">
    <property type="term" value="P:mitotic DNA integrity checkpoint signaling"/>
    <property type="evidence" value="ECO:0007669"/>
    <property type="project" value="TreeGrafter"/>
</dbReference>
<evidence type="ECO:0000313" key="1">
    <source>
        <dbReference type="EMBL" id="KOC63981.1"/>
    </source>
</evidence>
<dbReference type="AlphaFoldDB" id="A0A0L7QZK1"/>
<dbReference type="GO" id="GO:0003690">
    <property type="term" value="F:double-stranded DNA binding"/>
    <property type="evidence" value="ECO:0007669"/>
    <property type="project" value="TreeGrafter"/>
</dbReference>
<dbReference type="GO" id="GO:0031297">
    <property type="term" value="P:replication fork processing"/>
    <property type="evidence" value="ECO:0007669"/>
    <property type="project" value="TreeGrafter"/>
</dbReference>
<dbReference type="GO" id="GO:0042800">
    <property type="term" value="F:histone H3K4 methyltransferase activity"/>
    <property type="evidence" value="ECO:0007669"/>
    <property type="project" value="TreeGrafter"/>
</dbReference>
<dbReference type="STRING" id="597456.A0A0L7QZK1"/>
<dbReference type="EMBL" id="KQ414681">
    <property type="protein sequence ID" value="KOC63981.1"/>
    <property type="molecule type" value="Genomic_DNA"/>
</dbReference>
<keyword evidence="1" id="KW-0489">Methyltransferase</keyword>
<dbReference type="GO" id="GO:0003697">
    <property type="term" value="F:single-stranded DNA binding"/>
    <property type="evidence" value="ECO:0007669"/>
    <property type="project" value="TreeGrafter"/>
</dbReference>
<name>A0A0L7QZK1_9HYME</name>
<proteinExistence type="predicted"/>
<dbReference type="GO" id="GO:0000729">
    <property type="term" value="P:DNA double-strand break processing"/>
    <property type="evidence" value="ECO:0007669"/>
    <property type="project" value="TreeGrafter"/>
</dbReference>
<dbReference type="GO" id="GO:0006303">
    <property type="term" value="P:double-strand break repair via nonhomologous end joining"/>
    <property type="evidence" value="ECO:0007669"/>
    <property type="project" value="TreeGrafter"/>
</dbReference>
<dbReference type="GO" id="GO:0005634">
    <property type="term" value="C:nucleus"/>
    <property type="evidence" value="ECO:0007669"/>
    <property type="project" value="TreeGrafter"/>
</dbReference>
<keyword evidence="2" id="KW-1185">Reference proteome</keyword>
<dbReference type="GO" id="GO:0015074">
    <property type="term" value="P:DNA integration"/>
    <property type="evidence" value="ECO:0007669"/>
    <property type="project" value="TreeGrafter"/>
</dbReference>
<dbReference type="PANTHER" id="PTHR46060:SF2">
    <property type="entry name" value="HISTONE-LYSINE N-METHYLTRANSFERASE SETMAR"/>
    <property type="match status" value="1"/>
</dbReference>
<dbReference type="GO" id="GO:0000014">
    <property type="term" value="F:single-stranded DNA endodeoxyribonuclease activity"/>
    <property type="evidence" value="ECO:0007669"/>
    <property type="project" value="TreeGrafter"/>
</dbReference>
<evidence type="ECO:0000313" key="2">
    <source>
        <dbReference type="Proteomes" id="UP000053825"/>
    </source>
</evidence>
<dbReference type="PANTHER" id="PTHR46060">
    <property type="entry name" value="MARINER MOS1 TRANSPOSASE-LIKE PROTEIN"/>
    <property type="match status" value="1"/>
</dbReference>
<dbReference type="GO" id="GO:0046975">
    <property type="term" value="F:histone H3K36 methyltransferase activity"/>
    <property type="evidence" value="ECO:0007669"/>
    <property type="project" value="TreeGrafter"/>
</dbReference>
<dbReference type="Proteomes" id="UP000053825">
    <property type="component" value="Unassembled WGS sequence"/>
</dbReference>
<dbReference type="Gene3D" id="3.30.420.10">
    <property type="entry name" value="Ribonuclease H-like superfamily/Ribonuclease H"/>
    <property type="match status" value="1"/>
</dbReference>
<dbReference type="GO" id="GO:0044547">
    <property type="term" value="F:DNA topoisomerase binding"/>
    <property type="evidence" value="ECO:0007669"/>
    <property type="project" value="TreeGrafter"/>
</dbReference>
<dbReference type="GO" id="GO:0035861">
    <property type="term" value="C:site of double-strand break"/>
    <property type="evidence" value="ECO:0007669"/>
    <property type="project" value="TreeGrafter"/>
</dbReference>
<keyword evidence="1" id="KW-0808">Transferase</keyword>
<reference evidence="1 2" key="1">
    <citation type="submission" date="2015-07" db="EMBL/GenBank/DDBJ databases">
        <title>The genome of Habropoda laboriosa.</title>
        <authorList>
            <person name="Pan H."/>
            <person name="Kapheim K."/>
        </authorList>
    </citation>
    <scope>NUCLEOTIDE SEQUENCE [LARGE SCALE GENOMIC DNA]</scope>
    <source>
        <strain evidence="1">0110345459</strain>
    </source>
</reference>
<dbReference type="GO" id="GO:0032259">
    <property type="term" value="P:methylation"/>
    <property type="evidence" value="ECO:0007669"/>
    <property type="project" value="UniProtKB-KW"/>
</dbReference>
<protein>
    <submittedName>
        <fullName evidence="1">Histone-lysine N-methyltransferase SETMAR</fullName>
    </submittedName>
</protein>